<dbReference type="PRINTS" id="PR01609">
    <property type="entry name" value="CD36FAMILY"/>
</dbReference>
<keyword evidence="4 10" id="KW-0812">Transmembrane</keyword>
<evidence type="ECO:0000256" key="1">
    <source>
        <dbReference type="ARBA" id="ARBA00004651"/>
    </source>
</evidence>
<sequence>MRFTKKKIAAITTLTFLFLLTLILRVTFDTIVNAVIAMELREKLPLRNGSLAFHYWVKPPVPVDFKIYVFDIVNQEEILDGSAVPTVIERGPYVYKLHLKKTDIKYHGENSTVQYRQKQQFVYDRKSSVGPENTTFTTVNIPFITVANVLQFEPAWLQTIVDSYFRSQNEAPFIKKSVRDIWWGYEDPVLKQASAIAKYFNISSPLLTGKFGFFMDKNNTDDGVFNVFSGLNHNFTDYAMIDRWNNMRSQSVWKSDFANRVRGSGDGSMQPPLITKHSKLSIFDTNLRRTLSLEFNTSASYKGVDVLRFLVPYSEFASAKDNPGNAGYCTPDTNHCPPSGAINMSTVSYTAPLCASLPHFLGGDPYYQKQVKGLTPSQEKHQPYYEYHSITGVALNAARRYQLNLRTKPYKGFEAFRTMADAYVPVLWIDGVATMDRSTMNLFKSDLQDPLNAIVYVKLTLILASCLSAASALLLLLHWWRADKKLITPLEESATVN</sequence>
<dbReference type="EMBL" id="JAWDGP010006599">
    <property type="protein sequence ID" value="KAK3738264.1"/>
    <property type="molecule type" value="Genomic_DNA"/>
</dbReference>
<dbReference type="InterPro" id="IPR005428">
    <property type="entry name" value="CD36/SCARB1/SNMP1"/>
</dbReference>
<evidence type="ECO:0000256" key="10">
    <source>
        <dbReference type="SAM" id="Phobius"/>
    </source>
</evidence>
<dbReference type="AlphaFoldDB" id="A0AAE1CVM0"/>
<organism evidence="11 12">
    <name type="scientific">Elysia crispata</name>
    <name type="common">lettuce slug</name>
    <dbReference type="NCBI Taxonomy" id="231223"/>
    <lineage>
        <taxon>Eukaryota</taxon>
        <taxon>Metazoa</taxon>
        <taxon>Spiralia</taxon>
        <taxon>Lophotrochozoa</taxon>
        <taxon>Mollusca</taxon>
        <taxon>Gastropoda</taxon>
        <taxon>Heterobranchia</taxon>
        <taxon>Euthyneura</taxon>
        <taxon>Panpulmonata</taxon>
        <taxon>Sacoglossa</taxon>
        <taxon>Placobranchoidea</taxon>
        <taxon>Plakobranchidae</taxon>
        <taxon>Elysia</taxon>
    </lineage>
</organism>
<reference evidence="11" key="1">
    <citation type="journal article" date="2023" name="G3 (Bethesda)">
        <title>A reference genome for the long-term kleptoplast-retaining sea slug Elysia crispata morphotype clarki.</title>
        <authorList>
            <person name="Eastman K.E."/>
            <person name="Pendleton A.L."/>
            <person name="Shaikh M.A."/>
            <person name="Suttiyut T."/>
            <person name="Ogas R."/>
            <person name="Tomko P."/>
            <person name="Gavelis G."/>
            <person name="Widhalm J.R."/>
            <person name="Wisecaver J.H."/>
        </authorList>
    </citation>
    <scope>NUCLEOTIDE SEQUENCE</scope>
    <source>
        <strain evidence="11">ECLA1</strain>
    </source>
</reference>
<name>A0AAE1CVM0_9GAST</name>
<dbReference type="Proteomes" id="UP001283361">
    <property type="component" value="Unassembled WGS sequence"/>
</dbReference>
<evidence type="ECO:0000256" key="7">
    <source>
        <dbReference type="ARBA" id="ARBA00023157"/>
    </source>
</evidence>
<dbReference type="InterPro" id="IPR002159">
    <property type="entry name" value="CD36_fam"/>
</dbReference>
<proteinExistence type="inferred from homology"/>
<evidence type="ECO:0000256" key="4">
    <source>
        <dbReference type="ARBA" id="ARBA00022692"/>
    </source>
</evidence>
<evidence type="ECO:0000256" key="2">
    <source>
        <dbReference type="ARBA" id="ARBA00010532"/>
    </source>
</evidence>
<evidence type="ECO:0000256" key="8">
    <source>
        <dbReference type="ARBA" id="ARBA00023170"/>
    </source>
</evidence>
<feature type="transmembrane region" description="Helical" evidence="10">
    <location>
        <begin position="453"/>
        <end position="477"/>
    </location>
</feature>
<evidence type="ECO:0000256" key="6">
    <source>
        <dbReference type="ARBA" id="ARBA00023136"/>
    </source>
</evidence>
<keyword evidence="12" id="KW-1185">Reference proteome</keyword>
<dbReference type="Pfam" id="PF01130">
    <property type="entry name" value="CD36"/>
    <property type="match status" value="1"/>
</dbReference>
<keyword evidence="8" id="KW-0675">Receptor</keyword>
<accession>A0AAE1CVM0</accession>
<keyword evidence="9" id="KW-0325">Glycoprotein</keyword>
<gene>
    <name evidence="11" type="ORF">RRG08_039674</name>
</gene>
<evidence type="ECO:0000256" key="9">
    <source>
        <dbReference type="ARBA" id="ARBA00023180"/>
    </source>
</evidence>
<comment type="subcellular location">
    <subcellularLocation>
        <location evidence="1">Cell membrane</location>
        <topology evidence="1">Multi-pass membrane protein</topology>
    </subcellularLocation>
</comment>
<dbReference type="GO" id="GO:0005044">
    <property type="term" value="F:scavenger receptor activity"/>
    <property type="evidence" value="ECO:0007669"/>
    <property type="project" value="TreeGrafter"/>
</dbReference>
<keyword evidence="5 10" id="KW-1133">Transmembrane helix</keyword>
<evidence type="ECO:0008006" key="13">
    <source>
        <dbReference type="Google" id="ProtNLM"/>
    </source>
</evidence>
<comment type="caution">
    <text evidence="11">The sequence shown here is derived from an EMBL/GenBank/DDBJ whole genome shotgun (WGS) entry which is preliminary data.</text>
</comment>
<evidence type="ECO:0000313" key="11">
    <source>
        <dbReference type="EMBL" id="KAK3738264.1"/>
    </source>
</evidence>
<keyword evidence="6 10" id="KW-0472">Membrane</keyword>
<protein>
    <recommendedName>
        <fullName evidence="13">Scavenger receptor class B member 1</fullName>
    </recommendedName>
</protein>
<keyword evidence="3" id="KW-1003">Cell membrane</keyword>
<dbReference type="PANTHER" id="PTHR11923:SF51">
    <property type="entry name" value="LYSOSOME MEMBRANE PROTEIN 2"/>
    <property type="match status" value="1"/>
</dbReference>
<dbReference type="PRINTS" id="PR01610">
    <property type="entry name" value="CD36ANTIGEN"/>
</dbReference>
<comment type="similarity">
    <text evidence="2">Belongs to the CD36 family.</text>
</comment>
<evidence type="ECO:0000313" key="12">
    <source>
        <dbReference type="Proteomes" id="UP001283361"/>
    </source>
</evidence>
<evidence type="ECO:0000256" key="5">
    <source>
        <dbReference type="ARBA" id="ARBA00022989"/>
    </source>
</evidence>
<keyword evidence="7" id="KW-1015">Disulfide bond</keyword>
<dbReference type="PANTHER" id="PTHR11923">
    <property type="entry name" value="SCAVENGER RECEPTOR CLASS B TYPE-1 SR-B1"/>
    <property type="match status" value="1"/>
</dbReference>
<dbReference type="GO" id="GO:0005737">
    <property type="term" value="C:cytoplasm"/>
    <property type="evidence" value="ECO:0007669"/>
    <property type="project" value="TreeGrafter"/>
</dbReference>
<evidence type="ECO:0000256" key="3">
    <source>
        <dbReference type="ARBA" id="ARBA00022475"/>
    </source>
</evidence>
<dbReference type="GO" id="GO:0005886">
    <property type="term" value="C:plasma membrane"/>
    <property type="evidence" value="ECO:0007669"/>
    <property type="project" value="UniProtKB-SubCell"/>
</dbReference>